<dbReference type="Pfam" id="PF03308">
    <property type="entry name" value="MeaB"/>
    <property type="match status" value="1"/>
</dbReference>
<comment type="caution">
    <text evidence="1">The sequence shown here is derived from an EMBL/GenBank/DDBJ whole genome shotgun (WGS) entry which is preliminary data.</text>
</comment>
<evidence type="ECO:0000313" key="1">
    <source>
        <dbReference type="EMBL" id="GAG51523.1"/>
    </source>
</evidence>
<proteinExistence type="predicted"/>
<sequence>INKSDRPGANRLAITLKSLLHNNHSKNRLEPPVLNIIASKGEGVVELYDGIFNHLNSMDNKGILTQKQLDRHRERVFSLIQNTLLRKFWTSKRLVVLEQRTKDVESIKSSAHEIANQIIDATKNE</sequence>
<dbReference type="SUPFAM" id="SSF52540">
    <property type="entry name" value="P-loop containing nucleoside triphosphate hydrolases"/>
    <property type="match status" value="1"/>
</dbReference>
<protein>
    <submittedName>
        <fullName evidence="1">Uncharacterized protein</fullName>
    </submittedName>
</protein>
<reference evidence="1" key="1">
    <citation type="journal article" date="2014" name="Front. Microbiol.">
        <title>High frequency of phylogenetically diverse reductive dehalogenase-homologous genes in deep subseafloor sedimentary metagenomes.</title>
        <authorList>
            <person name="Kawai M."/>
            <person name="Futagami T."/>
            <person name="Toyoda A."/>
            <person name="Takaki Y."/>
            <person name="Nishi S."/>
            <person name="Hori S."/>
            <person name="Arai W."/>
            <person name="Tsubouchi T."/>
            <person name="Morono Y."/>
            <person name="Uchiyama I."/>
            <person name="Ito T."/>
            <person name="Fujiyama A."/>
            <person name="Inagaki F."/>
            <person name="Takami H."/>
        </authorList>
    </citation>
    <scope>NUCLEOTIDE SEQUENCE</scope>
    <source>
        <strain evidence="1">Expedition CK06-06</strain>
    </source>
</reference>
<name>X0YT65_9ZZZZ</name>
<dbReference type="AlphaFoldDB" id="X0YT65"/>
<dbReference type="InterPro" id="IPR027417">
    <property type="entry name" value="P-loop_NTPase"/>
</dbReference>
<gene>
    <name evidence="1" type="ORF">S01H1_82704</name>
</gene>
<accession>X0YT65</accession>
<dbReference type="EMBL" id="BARS01056097">
    <property type="protein sequence ID" value="GAG51523.1"/>
    <property type="molecule type" value="Genomic_DNA"/>
</dbReference>
<organism evidence="1">
    <name type="scientific">marine sediment metagenome</name>
    <dbReference type="NCBI Taxonomy" id="412755"/>
    <lineage>
        <taxon>unclassified sequences</taxon>
        <taxon>metagenomes</taxon>
        <taxon>ecological metagenomes</taxon>
    </lineage>
</organism>
<dbReference type="Gene3D" id="3.40.50.300">
    <property type="entry name" value="P-loop containing nucleotide triphosphate hydrolases"/>
    <property type="match status" value="1"/>
</dbReference>
<feature type="non-terminal residue" evidence="1">
    <location>
        <position position="1"/>
    </location>
</feature>